<dbReference type="Proteomes" id="UP000655868">
    <property type="component" value="Unassembled WGS sequence"/>
</dbReference>
<dbReference type="Gene3D" id="3.20.20.60">
    <property type="entry name" value="Phosphoenolpyruvate-binding domains"/>
    <property type="match status" value="1"/>
</dbReference>
<dbReference type="PANTHER" id="PTHR32308">
    <property type="entry name" value="LYASE BETA SUBUNIT, PUTATIVE (AFU_ORTHOLOGUE AFUA_4G13030)-RELATED"/>
    <property type="match status" value="1"/>
</dbReference>
<dbReference type="InterPro" id="IPR011206">
    <property type="entry name" value="Citrate_lyase_beta/mcl1/mcl2"/>
</dbReference>
<feature type="binding site" evidence="5">
    <location>
        <position position="167"/>
    </location>
    <ligand>
        <name>Mg(2+)</name>
        <dbReference type="ChEBI" id="CHEBI:18420"/>
    </ligand>
</feature>
<keyword evidence="8" id="KW-1185">Reference proteome</keyword>
<comment type="caution">
    <text evidence="7">The sequence shown here is derived from an EMBL/GenBank/DDBJ whole genome shotgun (WGS) entry which is preliminary data.</text>
</comment>
<evidence type="ECO:0000256" key="5">
    <source>
        <dbReference type="PIRSR" id="PIRSR015582-2"/>
    </source>
</evidence>
<proteinExistence type="predicted"/>
<evidence type="ECO:0000313" key="8">
    <source>
        <dbReference type="Proteomes" id="UP000655868"/>
    </source>
</evidence>
<evidence type="ECO:0000256" key="4">
    <source>
        <dbReference type="PIRSR" id="PIRSR015582-1"/>
    </source>
</evidence>
<evidence type="ECO:0000256" key="2">
    <source>
        <dbReference type="ARBA" id="ARBA00022723"/>
    </source>
</evidence>
<dbReference type="AlphaFoldDB" id="A0A934NV50"/>
<feature type="binding site" evidence="4">
    <location>
        <position position="141"/>
    </location>
    <ligand>
        <name>substrate</name>
    </ligand>
</feature>
<feature type="binding site" evidence="5">
    <location>
        <position position="141"/>
    </location>
    <ligand>
        <name>Mg(2+)</name>
        <dbReference type="ChEBI" id="CHEBI:18420"/>
    </ligand>
</feature>
<evidence type="ECO:0000259" key="6">
    <source>
        <dbReference type="Pfam" id="PF03328"/>
    </source>
</evidence>
<organism evidence="7 8">
    <name type="scientific">Antrihabitans stalagmiti</name>
    <dbReference type="NCBI Taxonomy" id="2799499"/>
    <lineage>
        <taxon>Bacteria</taxon>
        <taxon>Bacillati</taxon>
        <taxon>Actinomycetota</taxon>
        <taxon>Actinomycetes</taxon>
        <taxon>Mycobacteriales</taxon>
        <taxon>Nocardiaceae</taxon>
        <taxon>Antrihabitans</taxon>
    </lineage>
</organism>
<comment type="cofactor">
    <cofactor evidence="1">
        <name>Mg(2+)</name>
        <dbReference type="ChEBI" id="CHEBI:18420"/>
    </cofactor>
</comment>
<accession>A0A934NV50</accession>
<feature type="binding site" evidence="4">
    <location>
        <position position="87"/>
    </location>
    <ligand>
        <name>substrate</name>
    </ligand>
</feature>
<dbReference type="InterPro" id="IPR005000">
    <property type="entry name" value="Aldolase/citrate-lyase_domain"/>
</dbReference>
<dbReference type="InterPro" id="IPR040442">
    <property type="entry name" value="Pyrv_kinase-like_dom_sf"/>
</dbReference>
<evidence type="ECO:0000256" key="1">
    <source>
        <dbReference type="ARBA" id="ARBA00001946"/>
    </source>
</evidence>
<keyword evidence="3 5" id="KW-0460">Magnesium</keyword>
<name>A0A934NV50_9NOCA</name>
<dbReference type="RefSeq" id="WP_199707488.1">
    <property type="nucleotide sequence ID" value="NZ_JAEMNV010000010.1"/>
</dbReference>
<evidence type="ECO:0000256" key="3">
    <source>
        <dbReference type="ARBA" id="ARBA00022842"/>
    </source>
</evidence>
<dbReference type="GO" id="GO:0000287">
    <property type="term" value="F:magnesium ion binding"/>
    <property type="evidence" value="ECO:0007669"/>
    <property type="project" value="TreeGrafter"/>
</dbReference>
<dbReference type="GO" id="GO:0016829">
    <property type="term" value="F:lyase activity"/>
    <property type="evidence" value="ECO:0007669"/>
    <property type="project" value="UniProtKB-KW"/>
</dbReference>
<dbReference type="EMBL" id="JAEMNV010000010">
    <property type="protein sequence ID" value="MBJ8342144.1"/>
    <property type="molecule type" value="Genomic_DNA"/>
</dbReference>
<protein>
    <submittedName>
        <fullName evidence="7">CoA ester lyase</fullName>
    </submittedName>
</protein>
<feature type="domain" description="HpcH/HpaI aldolase/citrate lyase" evidence="6">
    <location>
        <begin position="30"/>
        <end position="232"/>
    </location>
</feature>
<dbReference type="GO" id="GO:0006107">
    <property type="term" value="P:oxaloacetate metabolic process"/>
    <property type="evidence" value="ECO:0007669"/>
    <property type="project" value="TreeGrafter"/>
</dbReference>
<dbReference type="InterPro" id="IPR015813">
    <property type="entry name" value="Pyrv/PenolPyrv_kinase-like_dom"/>
</dbReference>
<dbReference type="SUPFAM" id="SSF51621">
    <property type="entry name" value="Phosphoenolpyruvate/pyruvate domain"/>
    <property type="match status" value="1"/>
</dbReference>
<dbReference type="PIRSF" id="PIRSF015582">
    <property type="entry name" value="Cit_lyase_B"/>
    <property type="match status" value="1"/>
</dbReference>
<keyword evidence="2 5" id="KW-0479">Metal-binding</keyword>
<dbReference type="PANTHER" id="PTHR32308:SF10">
    <property type="entry name" value="CITRATE LYASE SUBUNIT BETA"/>
    <property type="match status" value="1"/>
</dbReference>
<dbReference type="Pfam" id="PF03328">
    <property type="entry name" value="HpcH_HpaI"/>
    <property type="match status" value="1"/>
</dbReference>
<sequence>MTTTQPSQEVHSTRAAATAGVAVVPPKLARSWLLVPATAPDAFTPDPAAEIDAVIIDLEDAVAASGKKAARERVVEWFANGGNAWVRINDATTEYWADDLAALSSVPGVSGIMLAKTESGFQVDATEDRLPDGTPIVALIESAMGLEAAPEIARSDSTFRLAFGSGDFRRDTGMSDDPMAMAFPRARLVITSRAAKLPGPIDGPTVSANESILERDSAISFSMGMSGRLCLHASQAIPVNRALSPSPADIVWAREVLAELGENGENVKDGSDRPRLAKALKVTAFAAALGLS</sequence>
<evidence type="ECO:0000313" key="7">
    <source>
        <dbReference type="EMBL" id="MBJ8342144.1"/>
    </source>
</evidence>
<keyword evidence="7" id="KW-0456">Lyase</keyword>
<reference evidence="7" key="1">
    <citation type="submission" date="2020-12" db="EMBL/GenBank/DDBJ databases">
        <title>Antrihabitans popcorni sp. nov. and Antrihabitans auranticaus sp. nov., isolated from a larva cave.</title>
        <authorList>
            <person name="Lee S.D."/>
            <person name="Kim I.S."/>
        </authorList>
    </citation>
    <scope>NUCLEOTIDE SEQUENCE</scope>
    <source>
        <strain evidence="7">YC3-6</strain>
    </source>
</reference>
<gene>
    <name evidence="7" type="ORF">JGU71_24960</name>
</gene>